<feature type="domain" description="Histidine kinase/HSP90-like ATPase" evidence="2">
    <location>
        <begin position="190"/>
        <end position="300"/>
    </location>
</feature>
<organism evidence="4 5">
    <name type="scientific">Streptomyces meridianus</name>
    <dbReference type="NCBI Taxonomy" id="2938945"/>
    <lineage>
        <taxon>Bacteria</taxon>
        <taxon>Bacillati</taxon>
        <taxon>Actinomycetota</taxon>
        <taxon>Actinomycetes</taxon>
        <taxon>Kitasatosporales</taxon>
        <taxon>Streptomycetaceae</taxon>
        <taxon>Streptomyces</taxon>
    </lineage>
</organism>
<dbReference type="EMBL" id="JAMQGM010000049">
    <property type="protein sequence ID" value="MCM2580031.1"/>
    <property type="molecule type" value="Genomic_DNA"/>
</dbReference>
<evidence type="ECO:0000256" key="1">
    <source>
        <dbReference type="ARBA" id="ARBA00022527"/>
    </source>
</evidence>
<dbReference type="GO" id="GO:0016301">
    <property type="term" value="F:kinase activity"/>
    <property type="evidence" value="ECO:0007669"/>
    <property type="project" value="UniProtKB-KW"/>
</dbReference>
<dbReference type="PANTHER" id="PTHR35526:SF3">
    <property type="entry name" value="ANTI-SIGMA-F FACTOR RSBW"/>
    <property type="match status" value="1"/>
</dbReference>
<reference evidence="4" key="1">
    <citation type="journal article" date="2023" name="Int. J. Syst. Evol. Microbiol.">
        <title>Streptomyces meridianus sp. nov. isolated from brackish water of the Tagus estuary in Alcochete, Portugal.</title>
        <authorList>
            <person name="Santos J.D.N."/>
            <person name="Klimek D."/>
            <person name="Calusinska M."/>
            <person name="Lobo Da Cunha A."/>
            <person name="Catita J."/>
            <person name="Goncalves H."/>
            <person name="Gonzalez I."/>
            <person name="Reyes F."/>
            <person name="Lage O.M."/>
        </authorList>
    </citation>
    <scope>NUCLEOTIDE SEQUENCE</scope>
    <source>
        <strain evidence="4">MTZ3.1</strain>
    </source>
</reference>
<evidence type="ECO:0000259" key="3">
    <source>
        <dbReference type="Pfam" id="PF14417"/>
    </source>
</evidence>
<dbReference type="Pfam" id="PF13581">
    <property type="entry name" value="HATPase_c_2"/>
    <property type="match status" value="1"/>
</dbReference>
<dbReference type="InterPro" id="IPR003594">
    <property type="entry name" value="HATPase_dom"/>
</dbReference>
<gene>
    <name evidence="4" type="ORF">M1E25_22230</name>
</gene>
<name>A0ABT0XBZ2_9ACTN</name>
<comment type="caution">
    <text evidence="4">The sequence shown here is derived from an EMBL/GenBank/DDBJ whole genome shotgun (WGS) entry which is preliminary data.</text>
</comment>
<dbReference type="CDD" id="cd16936">
    <property type="entry name" value="HATPase_RsbW-like"/>
    <property type="match status" value="1"/>
</dbReference>
<evidence type="ECO:0000313" key="5">
    <source>
        <dbReference type="Proteomes" id="UP001167160"/>
    </source>
</evidence>
<keyword evidence="1" id="KW-0723">Serine/threonine-protein kinase</keyword>
<dbReference type="InterPro" id="IPR036890">
    <property type="entry name" value="HATPase_C_sf"/>
</dbReference>
<dbReference type="Gene3D" id="3.30.565.10">
    <property type="entry name" value="Histidine kinase-like ATPase, C-terminal domain"/>
    <property type="match status" value="1"/>
</dbReference>
<keyword evidence="4" id="KW-0808">Transferase</keyword>
<sequence>MFSHPALLYRGEQEFLERVGTFVRGAVAVGEPVLVAVPAPRLHALRDHLDAVDGSVTWADMSDLGRNPGRILSALQSFADAHPGRHVHIVGEPVWAGRTPAEMREATRHEALINLAFAGRTATILCPYDTSALPAYVVHDAHRTHPVLVEGRAPWASSRYADPLQVCGDCDTPLTVPPLSAHVLAYAEGELAGVRAYADQWASGLGLPPARRTDLTLAIGEAVSNSVRHGGGRGTLRLWTISATMFAETTDSGGIGDPLTGRRRPDPVSADGGRGVWMMHQLCDLVEIRTLPGSLVVRLSMDLD</sequence>
<dbReference type="PANTHER" id="PTHR35526">
    <property type="entry name" value="ANTI-SIGMA-F FACTOR RSBW-RELATED"/>
    <property type="match status" value="1"/>
</dbReference>
<dbReference type="InterPro" id="IPR047718">
    <property type="entry name" value="RsbA-like_anti_sig"/>
</dbReference>
<feature type="domain" description="MEDS" evidence="3">
    <location>
        <begin position="4"/>
        <end position="146"/>
    </location>
</feature>
<accession>A0ABT0XBZ2</accession>
<dbReference type="InterPro" id="IPR050267">
    <property type="entry name" value="Anti-sigma-factor_SerPK"/>
</dbReference>
<dbReference type="NCBIfam" id="NF041045">
    <property type="entry name" value="RsbA_anti_sig"/>
    <property type="match status" value="1"/>
</dbReference>
<dbReference type="RefSeq" id="WP_251418486.1">
    <property type="nucleotide sequence ID" value="NZ_JAMQGM010000049.1"/>
</dbReference>
<dbReference type="InterPro" id="IPR025847">
    <property type="entry name" value="MEDS_domain"/>
</dbReference>
<dbReference type="Pfam" id="PF14417">
    <property type="entry name" value="MEDS"/>
    <property type="match status" value="1"/>
</dbReference>
<proteinExistence type="predicted"/>
<keyword evidence="5" id="KW-1185">Reference proteome</keyword>
<evidence type="ECO:0000259" key="2">
    <source>
        <dbReference type="Pfam" id="PF13581"/>
    </source>
</evidence>
<keyword evidence="4" id="KW-0418">Kinase</keyword>
<protein>
    <submittedName>
        <fullName evidence="4">Sensor histidine kinase</fullName>
    </submittedName>
</protein>
<dbReference type="Proteomes" id="UP001167160">
    <property type="component" value="Unassembled WGS sequence"/>
</dbReference>
<evidence type="ECO:0000313" key="4">
    <source>
        <dbReference type="EMBL" id="MCM2580031.1"/>
    </source>
</evidence>